<evidence type="ECO:0000313" key="3">
    <source>
        <dbReference type="Proteomes" id="UP001227543"/>
    </source>
</evidence>
<dbReference type="EMBL" id="MLFU01000594">
    <property type="protein sequence ID" value="KAK1445370.1"/>
    <property type="molecule type" value="Genomic_DNA"/>
</dbReference>
<accession>A0ABQ9QFN8</accession>
<name>A0ABQ9QFN8_9PEZI</name>
<keyword evidence="3" id="KW-1185">Reference proteome</keyword>
<gene>
    <name evidence="2" type="ORF">CTAM01_17392</name>
</gene>
<sequence>MDPRADAMASIEPSSISGNNQRAKALLQLKAGCGGGLPNASDVDSTTIGSLPACKRLIPSSHASVQDGNLEFLHMSQDSWSTMPRPSLETRSLGVNGTMKPVDRLIPHKTPLPSLESIVY</sequence>
<reference evidence="2 3" key="1">
    <citation type="submission" date="2016-10" db="EMBL/GenBank/DDBJ databases">
        <title>The genome sequence of Colletotrichum fioriniae PJ7.</title>
        <authorList>
            <person name="Baroncelli R."/>
        </authorList>
    </citation>
    <scope>NUCLEOTIDE SEQUENCE [LARGE SCALE GENOMIC DNA]</scope>
    <source>
        <strain evidence="2 3">Tom-12</strain>
    </source>
</reference>
<evidence type="ECO:0000313" key="2">
    <source>
        <dbReference type="EMBL" id="KAK1445370.1"/>
    </source>
</evidence>
<dbReference type="RefSeq" id="XP_060372046.1">
    <property type="nucleotide sequence ID" value="XM_060533376.1"/>
</dbReference>
<comment type="caution">
    <text evidence="2">The sequence shown here is derived from an EMBL/GenBank/DDBJ whole genome shotgun (WGS) entry which is preliminary data.</text>
</comment>
<proteinExistence type="predicted"/>
<dbReference type="GeneID" id="85417614"/>
<organism evidence="2 3">
    <name type="scientific">Colletotrichum tamarilloi</name>
    <dbReference type="NCBI Taxonomy" id="1209934"/>
    <lineage>
        <taxon>Eukaryota</taxon>
        <taxon>Fungi</taxon>
        <taxon>Dikarya</taxon>
        <taxon>Ascomycota</taxon>
        <taxon>Pezizomycotina</taxon>
        <taxon>Sordariomycetes</taxon>
        <taxon>Hypocreomycetidae</taxon>
        <taxon>Glomerellales</taxon>
        <taxon>Glomerellaceae</taxon>
        <taxon>Colletotrichum</taxon>
        <taxon>Colletotrichum acutatum species complex</taxon>
    </lineage>
</organism>
<protein>
    <submittedName>
        <fullName evidence="2">Uncharacterized protein</fullName>
    </submittedName>
</protein>
<feature type="non-terminal residue" evidence="2">
    <location>
        <position position="120"/>
    </location>
</feature>
<feature type="region of interest" description="Disordered" evidence="1">
    <location>
        <begin position="80"/>
        <end position="106"/>
    </location>
</feature>
<feature type="compositionally biased region" description="Polar residues" evidence="1">
    <location>
        <begin position="80"/>
        <end position="95"/>
    </location>
</feature>
<dbReference type="Proteomes" id="UP001227543">
    <property type="component" value="Unassembled WGS sequence"/>
</dbReference>
<evidence type="ECO:0000256" key="1">
    <source>
        <dbReference type="SAM" id="MobiDB-lite"/>
    </source>
</evidence>